<keyword evidence="6" id="KW-0238">DNA-binding</keyword>
<keyword evidence="10" id="KW-0539">Nucleus</keyword>
<protein>
    <recommendedName>
        <fullName evidence="11">NAC domain-containing protein</fullName>
    </recommendedName>
</protein>
<keyword evidence="5" id="KW-0805">Transcription regulation</keyword>
<keyword evidence="4" id="KW-1133">Transmembrane helix</keyword>
<feature type="domain" description="NAC" evidence="11">
    <location>
        <begin position="1"/>
        <end position="150"/>
    </location>
</feature>
<keyword evidence="7" id="KW-0472">Membrane</keyword>
<dbReference type="GO" id="GO:0016020">
    <property type="term" value="C:membrane"/>
    <property type="evidence" value="ECO:0007669"/>
    <property type="project" value="UniProtKB-SubCell"/>
</dbReference>
<evidence type="ECO:0000256" key="6">
    <source>
        <dbReference type="ARBA" id="ARBA00023125"/>
    </source>
</evidence>
<dbReference type="AlphaFoldDB" id="A0A6A2Z1Y3"/>
<evidence type="ECO:0000256" key="5">
    <source>
        <dbReference type="ARBA" id="ARBA00023015"/>
    </source>
</evidence>
<evidence type="ECO:0000256" key="9">
    <source>
        <dbReference type="ARBA" id="ARBA00023163"/>
    </source>
</evidence>
<evidence type="ECO:0000256" key="8">
    <source>
        <dbReference type="ARBA" id="ARBA00023159"/>
    </source>
</evidence>
<reference evidence="12" key="1">
    <citation type="submission" date="2019-09" db="EMBL/GenBank/DDBJ databases">
        <title>Draft genome information of white flower Hibiscus syriacus.</title>
        <authorList>
            <person name="Kim Y.-M."/>
        </authorList>
    </citation>
    <scope>NUCLEOTIDE SEQUENCE [LARGE SCALE GENOMIC DNA]</scope>
    <source>
        <strain evidence="12">YM2019G1</strain>
    </source>
</reference>
<dbReference type="PROSITE" id="PS51005">
    <property type="entry name" value="NAC"/>
    <property type="match status" value="1"/>
</dbReference>
<dbReference type="Proteomes" id="UP000436088">
    <property type="component" value="Unassembled WGS sequence"/>
</dbReference>
<evidence type="ECO:0000313" key="13">
    <source>
        <dbReference type="Proteomes" id="UP000436088"/>
    </source>
</evidence>
<dbReference type="Gene3D" id="2.170.150.80">
    <property type="entry name" value="NAC domain"/>
    <property type="match status" value="1"/>
</dbReference>
<keyword evidence="13" id="KW-1185">Reference proteome</keyword>
<evidence type="ECO:0000259" key="11">
    <source>
        <dbReference type="PROSITE" id="PS51005"/>
    </source>
</evidence>
<dbReference type="PANTHER" id="PTHR31744">
    <property type="entry name" value="PROTEIN CUP-SHAPED COTYLEDON 2-RELATED"/>
    <property type="match status" value="1"/>
</dbReference>
<keyword evidence="8" id="KW-0010">Activator</keyword>
<name>A0A6A2Z1Y3_HIBSY</name>
<evidence type="ECO:0000256" key="3">
    <source>
        <dbReference type="ARBA" id="ARBA00022692"/>
    </source>
</evidence>
<comment type="subcellular location">
    <subcellularLocation>
        <location evidence="2">Membrane</location>
        <topology evidence="2">Single-pass membrane protein</topology>
    </subcellularLocation>
    <subcellularLocation>
        <location evidence="1">Nucleus</location>
    </subcellularLocation>
</comment>
<dbReference type="InterPro" id="IPR036093">
    <property type="entry name" value="NAC_dom_sf"/>
</dbReference>
<dbReference type="InterPro" id="IPR003441">
    <property type="entry name" value="NAC-dom"/>
</dbReference>
<evidence type="ECO:0000313" key="12">
    <source>
        <dbReference type="EMBL" id="KAE8685072.1"/>
    </source>
</evidence>
<evidence type="ECO:0000256" key="1">
    <source>
        <dbReference type="ARBA" id="ARBA00004123"/>
    </source>
</evidence>
<comment type="caution">
    <text evidence="12">The sequence shown here is derived from an EMBL/GenBank/DDBJ whole genome shotgun (WGS) entry which is preliminary data.</text>
</comment>
<evidence type="ECO:0000256" key="10">
    <source>
        <dbReference type="ARBA" id="ARBA00023242"/>
    </source>
</evidence>
<organism evidence="12 13">
    <name type="scientific">Hibiscus syriacus</name>
    <name type="common">Rose of Sharon</name>
    <dbReference type="NCBI Taxonomy" id="106335"/>
    <lineage>
        <taxon>Eukaryota</taxon>
        <taxon>Viridiplantae</taxon>
        <taxon>Streptophyta</taxon>
        <taxon>Embryophyta</taxon>
        <taxon>Tracheophyta</taxon>
        <taxon>Spermatophyta</taxon>
        <taxon>Magnoliopsida</taxon>
        <taxon>eudicotyledons</taxon>
        <taxon>Gunneridae</taxon>
        <taxon>Pentapetalae</taxon>
        <taxon>rosids</taxon>
        <taxon>malvids</taxon>
        <taxon>Malvales</taxon>
        <taxon>Malvaceae</taxon>
        <taxon>Malvoideae</taxon>
        <taxon>Hibiscus</taxon>
    </lineage>
</organism>
<keyword evidence="9" id="KW-0804">Transcription</keyword>
<dbReference type="EMBL" id="VEPZ02001235">
    <property type="protein sequence ID" value="KAE8685072.1"/>
    <property type="molecule type" value="Genomic_DNA"/>
</dbReference>
<dbReference type="GO" id="GO:0000976">
    <property type="term" value="F:transcription cis-regulatory region binding"/>
    <property type="evidence" value="ECO:0007669"/>
    <property type="project" value="UniProtKB-ARBA"/>
</dbReference>
<sequence>MKGFRFHPTDEELMEYLHIRTFDRDSLVQFIAEIQDICDLEPWELPGCSNFQTGDRSWYFMYPPRYKYLNSKLISRTTLEGYWKPTGNPRKIINSETGSQIGSKRTLVFYEGQCNNKNKNKTSWVMHEYELKATAESDQKPFKLCKLKKKVDISSREVEASKHHDGAHNRCSAVEIYARGRSNQHNMVNEDEGSNVSSNFINHRCQRIKMDPKTIIGFDESCNSILTNYDETVTNERSNQHNKVVAAEGFEMPSNERSNQHNKVTAAEGFEWPSNLEYLAEEDIIPTELLYNDGLYNILSSLDVLLAAPEATNNSNWIQDQYITNKEHGEFLNSTFSDKNEAYLQEGDMQLGPAADNEGFGLPCIGSMIESSNWMEKSRKRPH</sequence>
<evidence type="ECO:0000256" key="2">
    <source>
        <dbReference type="ARBA" id="ARBA00004167"/>
    </source>
</evidence>
<dbReference type="GO" id="GO:0006355">
    <property type="term" value="P:regulation of DNA-templated transcription"/>
    <property type="evidence" value="ECO:0007669"/>
    <property type="project" value="InterPro"/>
</dbReference>
<keyword evidence="3" id="KW-0812">Transmembrane</keyword>
<proteinExistence type="predicted"/>
<dbReference type="SUPFAM" id="SSF101941">
    <property type="entry name" value="NAC domain"/>
    <property type="match status" value="1"/>
</dbReference>
<evidence type="ECO:0000256" key="4">
    <source>
        <dbReference type="ARBA" id="ARBA00022989"/>
    </source>
</evidence>
<accession>A0A6A2Z1Y3</accession>
<dbReference type="GO" id="GO:0005634">
    <property type="term" value="C:nucleus"/>
    <property type="evidence" value="ECO:0007669"/>
    <property type="project" value="UniProtKB-SubCell"/>
</dbReference>
<evidence type="ECO:0000256" key="7">
    <source>
        <dbReference type="ARBA" id="ARBA00023136"/>
    </source>
</evidence>
<dbReference type="Pfam" id="PF02365">
    <property type="entry name" value="NAM"/>
    <property type="match status" value="1"/>
</dbReference>
<dbReference type="PANTHER" id="PTHR31744:SF216">
    <property type="entry name" value="NAC TRANSCRIPTION FACTOR"/>
    <property type="match status" value="1"/>
</dbReference>
<gene>
    <name evidence="12" type="ORF">F3Y22_tig00111101pilonHSYRG00070</name>
</gene>